<reference evidence="2 4" key="1">
    <citation type="submission" date="2015-01" db="EMBL/GenBank/DDBJ databases">
        <title>Genome sequences of high lactate-tolerant strain Salinicoccus roseus W12 with industrial interest.</title>
        <authorList>
            <person name="Wang H."/>
            <person name="Yu B."/>
        </authorList>
    </citation>
    <scope>NUCLEOTIDE SEQUENCE [LARGE SCALE GENOMIC DNA]</scope>
    <source>
        <strain evidence="2 4">W12</strain>
    </source>
</reference>
<dbReference type="Proteomes" id="UP000527860">
    <property type="component" value="Unassembled WGS sequence"/>
</dbReference>
<organism evidence="2 4">
    <name type="scientific">Salinicoccus roseus</name>
    <dbReference type="NCBI Taxonomy" id="45670"/>
    <lineage>
        <taxon>Bacteria</taxon>
        <taxon>Bacillati</taxon>
        <taxon>Bacillota</taxon>
        <taxon>Bacilli</taxon>
        <taxon>Bacillales</taxon>
        <taxon>Staphylococcaceae</taxon>
        <taxon>Salinicoccus</taxon>
    </lineage>
</organism>
<gene>
    <name evidence="3" type="ORF">F7P68_0013105</name>
    <name evidence="2" type="ORF">SN16_11680</name>
</gene>
<dbReference type="EMBL" id="JXII01000009">
    <property type="protein sequence ID" value="KIH70142.1"/>
    <property type="molecule type" value="Genomic_DNA"/>
</dbReference>
<dbReference type="AlphaFoldDB" id="A0A0C2E414"/>
<keyword evidence="5" id="KW-1185">Reference proteome</keyword>
<dbReference type="Proteomes" id="UP000031546">
    <property type="component" value="Unassembled WGS sequence"/>
</dbReference>
<reference evidence="5" key="2">
    <citation type="submission" date="2020-04" db="EMBL/GenBank/DDBJ databases">
        <title>Genome analysis and biological profiling of marine Cellulosimicrobium funkei MOSEL-ME6.</title>
        <authorList>
            <person name="Tanveer F."/>
            <person name="Xie Y."/>
            <person name="Shinwari Z.K."/>
        </authorList>
    </citation>
    <scope>NUCLEOTIDE SEQUENCE [LARGE SCALE GENOMIC DNA]</scope>
    <source>
        <strain evidence="5">MOSEL-ME25</strain>
    </source>
</reference>
<dbReference type="STRING" id="45670.SN16_11680"/>
<keyword evidence="1" id="KW-1133">Transmembrane helix</keyword>
<keyword evidence="1" id="KW-0812">Transmembrane</keyword>
<protein>
    <recommendedName>
        <fullName evidence="6">DUF3953 domain-containing protein</fullName>
    </recommendedName>
</protein>
<sequence length="77" mass="8685">MKNPGRIFLATFFTALSILYLTGRYTTFEMHPPIFILLSIVLLVFLGSAMRDSHGRGTVEWAMLMLTVLMLMTALMA</sequence>
<proteinExistence type="predicted"/>
<evidence type="ECO:0000313" key="5">
    <source>
        <dbReference type="Proteomes" id="UP000527860"/>
    </source>
</evidence>
<keyword evidence="1" id="KW-0472">Membrane</keyword>
<evidence type="ECO:0000313" key="3">
    <source>
        <dbReference type="EMBL" id="MDB0581466.1"/>
    </source>
</evidence>
<name>A0A0C2E414_9STAP</name>
<evidence type="ECO:0000313" key="4">
    <source>
        <dbReference type="Proteomes" id="UP000031546"/>
    </source>
</evidence>
<dbReference type="GeneID" id="77846202"/>
<dbReference type="EMBL" id="JABEVU030000001">
    <property type="protein sequence ID" value="MDB0581466.1"/>
    <property type="molecule type" value="Genomic_DNA"/>
</dbReference>
<dbReference type="RefSeq" id="WP_040106779.1">
    <property type="nucleotide sequence ID" value="NZ_JABEVU030000001.1"/>
</dbReference>
<comment type="caution">
    <text evidence="2">The sequence shown here is derived from an EMBL/GenBank/DDBJ whole genome shotgun (WGS) entry which is preliminary data.</text>
</comment>
<dbReference type="OrthoDB" id="2390441at2"/>
<evidence type="ECO:0000313" key="2">
    <source>
        <dbReference type="EMBL" id="KIH70142.1"/>
    </source>
</evidence>
<accession>A0A0C2E414</accession>
<feature type="transmembrane region" description="Helical" evidence="1">
    <location>
        <begin position="58"/>
        <end position="76"/>
    </location>
</feature>
<reference evidence="3 5" key="4">
    <citation type="submission" date="2022-12" db="EMBL/GenBank/DDBJ databases">
        <title>Genome analysis and biological profiling of marine Salinicoccus roseus MOSEL-ME25.</title>
        <authorList>
            <person name="Mirza F.T."/>
            <person name="Xie Y."/>
            <person name="Shinwari Z.K."/>
        </authorList>
    </citation>
    <scope>NUCLEOTIDE SEQUENCE [LARGE SCALE GENOMIC DNA]</scope>
    <source>
        <strain evidence="3 5">MOSEL-ME25</strain>
    </source>
</reference>
<evidence type="ECO:0000256" key="1">
    <source>
        <dbReference type="SAM" id="Phobius"/>
    </source>
</evidence>
<feature type="transmembrane region" description="Helical" evidence="1">
    <location>
        <begin position="34"/>
        <end position="51"/>
    </location>
</feature>
<evidence type="ECO:0008006" key="6">
    <source>
        <dbReference type="Google" id="ProtNLM"/>
    </source>
</evidence>
<reference evidence="3" key="3">
    <citation type="submission" date="2020-04" db="EMBL/GenBank/DDBJ databases">
        <authorList>
            <person name="Tanveer F."/>
            <person name="Xie Y."/>
            <person name="Shinwari Z.K."/>
        </authorList>
    </citation>
    <scope>NUCLEOTIDE SEQUENCE</scope>
    <source>
        <strain evidence="3">MOSEL-ME25</strain>
    </source>
</reference>